<dbReference type="Gene3D" id="3.30.565.10">
    <property type="entry name" value="Histidine kinase-like ATPase, C-terminal domain"/>
    <property type="match status" value="1"/>
</dbReference>
<dbReference type="PANTHER" id="PTHR35526:SF3">
    <property type="entry name" value="ANTI-SIGMA-F FACTOR RSBW"/>
    <property type="match status" value="1"/>
</dbReference>
<keyword evidence="1" id="KW-0723">Serine/threonine-protein kinase</keyword>
<dbReference type="InterPro" id="IPR003594">
    <property type="entry name" value="HATPase_dom"/>
</dbReference>
<dbReference type="SUPFAM" id="SSF52091">
    <property type="entry name" value="SpoIIaa-like"/>
    <property type="match status" value="1"/>
</dbReference>
<evidence type="ECO:0000313" key="5">
    <source>
        <dbReference type="Proteomes" id="UP000292564"/>
    </source>
</evidence>
<dbReference type="SUPFAM" id="SSF55874">
    <property type="entry name" value="ATPase domain of HSP90 chaperone/DNA topoisomerase II/histidine kinase"/>
    <property type="match status" value="1"/>
</dbReference>
<evidence type="ECO:0000313" key="4">
    <source>
        <dbReference type="EMBL" id="RZU53663.1"/>
    </source>
</evidence>
<comment type="caution">
    <text evidence="4">The sequence shown here is derived from an EMBL/GenBank/DDBJ whole genome shotgun (WGS) entry which is preliminary data.</text>
</comment>
<dbReference type="CDD" id="cd16936">
    <property type="entry name" value="HATPase_RsbW-like"/>
    <property type="match status" value="1"/>
</dbReference>
<dbReference type="CDD" id="cd07043">
    <property type="entry name" value="STAS_anti-anti-sigma_factors"/>
    <property type="match status" value="1"/>
</dbReference>
<sequence length="272" mass="29059">MDGMDPAQDRPPTGPDPHDGYGPPPLRWVVEQVDTRLLVRLSGELSTASAPRVRAVLVKALADHPDAVVVDLAGLVVRQSAAVTVFKAAARQAARWPGIPLLLCTADPPTTKLLRALRLPVFPTAQQALATAPQPRLTMLADTLLPVPSAAHHARELAAEACTRWRLPHLIGFAGLIASELVANAVEHARTLVDIRFTVGHRYLMISVRDGSTDVPSPSWAPLSDAETGRGMLLVDATAHRWGSLPVEGGKVVWATLRTRPVPDDRPNGGPA</sequence>
<gene>
    <name evidence="4" type="ORF">EV385_5595</name>
</gene>
<feature type="region of interest" description="Disordered" evidence="2">
    <location>
        <begin position="1"/>
        <end position="25"/>
    </location>
</feature>
<evidence type="ECO:0000256" key="1">
    <source>
        <dbReference type="ARBA" id="ARBA00022527"/>
    </source>
</evidence>
<reference evidence="4 5" key="1">
    <citation type="submission" date="2019-02" db="EMBL/GenBank/DDBJ databases">
        <title>Sequencing the genomes of 1000 actinobacteria strains.</title>
        <authorList>
            <person name="Klenk H.-P."/>
        </authorList>
    </citation>
    <scope>NUCLEOTIDE SEQUENCE [LARGE SCALE GENOMIC DNA]</scope>
    <source>
        <strain evidence="4 5">DSM 45162</strain>
    </source>
</reference>
<protein>
    <submittedName>
        <fullName evidence="4">Anti-anti-sigma factor</fullName>
    </submittedName>
</protein>
<dbReference type="AlphaFoldDB" id="A0A4Q7ZSP8"/>
<proteinExistence type="predicted"/>
<dbReference type="Proteomes" id="UP000292564">
    <property type="component" value="Unassembled WGS sequence"/>
</dbReference>
<dbReference type="Gene3D" id="3.30.750.24">
    <property type="entry name" value="STAS domain"/>
    <property type="match status" value="1"/>
</dbReference>
<dbReference type="GO" id="GO:0004674">
    <property type="term" value="F:protein serine/threonine kinase activity"/>
    <property type="evidence" value="ECO:0007669"/>
    <property type="project" value="UniProtKB-KW"/>
</dbReference>
<feature type="domain" description="STAS" evidence="3">
    <location>
        <begin position="26"/>
        <end position="118"/>
    </location>
</feature>
<dbReference type="InterPro" id="IPR036513">
    <property type="entry name" value="STAS_dom_sf"/>
</dbReference>
<dbReference type="InterPro" id="IPR036890">
    <property type="entry name" value="HATPase_C_sf"/>
</dbReference>
<dbReference type="PROSITE" id="PS50801">
    <property type="entry name" value="STAS"/>
    <property type="match status" value="1"/>
</dbReference>
<dbReference type="PANTHER" id="PTHR35526">
    <property type="entry name" value="ANTI-SIGMA-F FACTOR RSBW-RELATED"/>
    <property type="match status" value="1"/>
</dbReference>
<dbReference type="EMBL" id="SHKY01000001">
    <property type="protein sequence ID" value="RZU53663.1"/>
    <property type="molecule type" value="Genomic_DNA"/>
</dbReference>
<dbReference type="InterPro" id="IPR050267">
    <property type="entry name" value="Anti-sigma-factor_SerPK"/>
</dbReference>
<dbReference type="InterPro" id="IPR002645">
    <property type="entry name" value="STAS_dom"/>
</dbReference>
<dbReference type="Pfam" id="PF01740">
    <property type="entry name" value="STAS"/>
    <property type="match status" value="1"/>
</dbReference>
<accession>A0A4Q7ZSP8</accession>
<organism evidence="4 5">
    <name type="scientific">Krasilnikovia cinnamomea</name>
    <dbReference type="NCBI Taxonomy" id="349313"/>
    <lineage>
        <taxon>Bacteria</taxon>
        <taxon>Bacillati</taxon>
        <taxon>Actinomycetota</taxon>
        <taxon>Actinomycetes</taxon>
        <taxon>Micromonosporales</taxon>
        <taxon>Micromonosporaceae</taxon>
        <taxon>Krasilnikovia</taxon>
    </lineage>
</organism>
<keyword evidence="1" id="KW-0808">Transferase</keyword>
<evidence type="ECO:0000256" key="2">
    <source>
        <dbReference type="SAM" id="MobiDB-lite"/>
    </source>
</evidence>
<keyword evidence="1" id="KW-0418">Kinase</keyword>
<name>A0A4Q7ZSP8_9ACTN</name>
<evidence type="ECO:0000259" key="3">
    <source>
        <dbReference type="PROSITE" id="PS50801"/>
    </source>
</evidence>
<keyword evidence="5" id="KW-1185">Reference proteome</keyword>
<dbReference type="Pfam" id="PF13581">
    <property type="entry name" value="HATPase_c_2"/>
    <property type="match status" value="1"/>
</dbReference>